<evidence type="ECO:0000259" key="4">
    <source>
        <dbReference type="PROSITE" id="PS01031"/>
    </source>
</evidence>
<dbReference type="RefSeq" id="WP_224420763.1">
    <property type="nucleotide sequence ID" value="NZ_JAGXFD010000001.1"/>
</dbReference>
<evidence type="ECO:0000256" key="3">
    <source>
        <dbReference type="SAM" id="MobiDB-lite"/>
    </source>
</evidence>
<dbReference type="CDD" id="cd06464">
    <property type="entry name" value="ACD_sHsps-like"/>
    <property type="match status" value="1"/>
</dbReference>
<comment type="similarity">
    <text evidence="1 2">Belongs to the small heat shock protein (HSP20) family.</text>
</comment>
<comment type="caution">
    <text evidence="6">The sequence shown here is derived from an EMBL/GenBank/DDBJ whole genome shotgun (WGS) entry which is preliminary data.</text>
</comment>
<feature type="domain" description="CS" evidence="5">
    <location>
        <begin position="71"/>
        <end position="175"/>
    </location>
</feature>
<keyword evidence="7" id="KW-1185">Reference proteome</keyword>
<protein>
    <submittedName>
        <fullName evidence="6">Hsp20/alpha crystallin family protein</fullName>
    </submittedName>
</protein>
<gene>
    <name evidence="6" type="ORF">KGQ91_08445</name>
</gene>
<feature type="compositionally biased region" description="Polar residues" evidence="3">
    <location>
        <begin position="1"/>
        <end position="12"/>
    </location>
</feature>
<dbReference type="Pfam" id="PF00011">
    <property type="entry name" value="HSP20"/>
    <property type="match status" value="1"/>
</dbReference>
<evidence type="ECO:0000259" key="5">
    <source>
        <dbReference type="PROSITE" id="PS51203"/>
    </source>
</evidence>
<proteinExistence type="inferred from homology"/>
<feature type="region of interest" description="Disordered" evidence="3">
    <location>
        <begin position="1"/>
        <end position="37"/>
    </location>
</feature>
<dbReference type="InterPro" id="IPR007052">
    <property type="entry name" value="CS_dom"/>
</dbReference>
<dbReference type="EMBL" id="JAGXFD010000001">
    <property type="protein sequence ID" value="MBZ9567711.1"/>
    <property type="molecule type" value="Genomic_DNA"/>
</dbReference>
<dbReference type="InterPro" id="IPR008978">
    <property type="entry name" value="HSP20-like_chaperone"/>
</dbReference>
<organism evidence="6 7">
    <name type="scientific">Modicisalibacter tunisiensis</name>
    <dbReference type="NCBI Taxonomy" id="390637"/>
    <lineage>
        <taxon>Bacteria</taxon>
        <taxon>Pseudomonadati</taxon>
        <taxon>Pseudomonadota</taxon>
        <taxon>Gammaproteobacteria</taxon>
        <taxon>Oceanospirillales</taxon>
        <taxon>Halomonadaceae</taxon>
        <taxon>Modicisalibacter</taxon>
    </lineage>
</organism>
<dbReference type="PROSITE" id="PS01031">
    <property type="entry name" value="SHSP"/>
    <property type="match status" value="1"/>
</dbReference>
<dbReference type="InterPro" id="IPR031107">
    <property type="entry name" value="Small_HSP"/>
</dbReference>
<evidence type="ECO:0000313" key="7">
    <source>
        <dbReference type="Proteomes" id="UP001319883"/>
    </source>
</evidence>
<feature type="compositionally biased region" description="Low complexity" evidence="3">
    <location>
        <begin position="20"/>
        <end position="30"/>
    </location>
</feature>
<dbReference type="PROSITE" id="PS51203">
    <property type="entry name" value="CS"/>
    <property type="match status" value="1"/>
</dbReference>
<name>A0ABS7X0T0_9GAMM</name>
<dbReference type="Gene3D" id="2.60.40.790">
    <property type="match status" value="1"/>
</dbReference>
<dbReference type="InterPro" id="IPR002068">
    <property type="entry name" value="A-crystallin/Hsp20_dom"/>
</dbReference>
<dbReference type="Proteomes" id="UP001319883">
    <property type="component" value="Unassembled WGS sequence"/>
</dbReference>
<evidence type="ECO:0000313" key="6">
    <source>
        <dbReference type="EMBL" id="MBZ9567711.1"/>
    </source>
</evidence>
<evidence type="ECO:0000256" key="1">
    <source>
        <dbReference type="PROSITE-ProRule" id="PRU00285"/>
    </source>
</evidence>
<reference evidence="6 7" key="1">
    <citation type="submission" date="2021-05" db="EMBL/GenBank/DDBJ databases">
        <title>Petroleum and Energy Research Collection (APPE): ex situ preservation of microbial diversity associated with the oil industry and exploitation of its biotechnological potential.</title>
        <authorList>
            <person name="Paixao C.T.M."/>
            <person name="Gomes M.B."/>
            <person name="Oliveira V.M."/>
        </authorList>
    </citation>
    <scope>NUCLEOTIDE SEQUENCE [LARGE SCALE GENOMIC DNA]</scope>
    <source>
        <strain evidence="6 7">LIT2</strain>
    </source>
</reference>
<accession>A0ABS7X0T0</accession>
<dbReference type="SUPFAM" id="SSF49764">
    <property type="entry name" value="HSP20-like chaperones"/>
    <property type="match status" value="1"/>
</dbReference>
<sequence length="177" mass="20247">MAKPSSDTSNVSEMKEATPARESSSAPRPSGQALTPFEEFDHMLERFFDRGWMRPLFRERQAWDRFDLAAPRAPRVDLIERDNEFVLRAEIPGISRDELDVSISDNRVTIKGEHKSTEEEESGEFYRSEIAQSSFARTLTLPGDIDADNASASFKDGMLELVLPKLREARRRRLDIQ</sequence>
<evidence type="ECO:0000256" key="2">
    <source>
        <dbReference type="RuleBase" id="RU003616"/>
    </source>
</evidence>
<dbReference type="PANTHER" id="PTHR11527">
    <property type="entry name" value="HEAT-SHOCK PROTEIN 20 FAMILY MEMBER"/>
    <property type="match status" value="1"/>
</dbReference>
<feature type="domain" description="SHSP" evidence="4">
    <location>
        <begin position="67"/>
        <end position="177"/>
    </location>
</feature>